<dbReference type="EMBL" id="JACGWT010000005">
    <property type="protein sequence ID" value="MBA8795334.1"/>
    <property type="molecule type" value="Genomic_DNA"/>
</dbReference>
<dbReference type="Proteomes" id="UP000523079">
    <property type="component" value="Unassembled WGS sequence"/>
</dbReference>
<dbReference type="AlphaFoldDB" id="A0A7W3IU91"/>
<name>A0A7W3IU91_9ACTN</name>
<proteinExistence type="predicted"/>
<accession>A0A7W3IU91</accession>
<feature type="transmembrane region" description="Helical" evidence="2">
    <location>
        <begin position="18"/>
        <end position="40"/>
    </location>
</feature>
<keyword evidence="4" id="KW-1185">Reference proteome</keyword>
<sequence length="62" mass="5908">MAAGIAVGGAVVGRTVDVWHAFGAFVALALAGVVLVAGSLSVPAAGRPSADEPAVAPEPEPS</sequence>
<evidence type="ECO:0000313" key="4">
    <source>
        <dbReference type="Proteomes" id="UP000523079"/>
    </source>
</evidence>
<evidence type="ECO:0000313" key="3">
    <source>
        <dbReference type="EMBL" id="MBA8795334.1"/>
    </source>
</evidence>
<gene>
    <name evidence="3" type="ORF">FHX74_002970</name>
</gene>
<evidence type="ECO:0000256" key="1">
    <source>
        <dbReference type="SAM" id="MobiDB-lite"/>
    </source>
</evidence>
<protein>
    <submittedName>
        <fullName evidence="3">Uncharacterized protein</fullName>
    </submittedName>
</protein>
<keyword evidence="2" id="KW-0472">Membrane</keyword>
<comment type="caution">
    <text evidence="3">The sequence shown here is derived from an EMBL/GenBank/DDBJ whole genome shotgun (WGS) entry which is preliminary data.</text>
</comment>
<keyword evidence="2" id="KW-1133">Transmembrane helix</keyword>
<evidence type="ECO:0000256" key="2">
    <source>
        <dbReference type="SAM" id="Phobius"/>
    </source>
</evidence>
<feature type="region of interest" description="Disordered" evidence="1">
    <location>
        <begin position="43"/>
        <end position="62"/>
    </location>
</feature>
<keyword evidence="2" id="KW-0812">Transmembrane</keyword>
<reference evidence="3 4" key="1">
    <citation type="submission" date="2020-07" db="EMBL/GenBank/DDBJ databases">
        <title>Sequencing the genomes of 1000 actinobacteria strains.</title>
        <authorList>
            <person name="Klenk H.-P."/>
        </authorList>
    </citation>
    <scope>NUCLEOTIDE SEQUENCE [LARGE SCALE GENOMIC DNA]</scope>
    <source>
        <strain evidence="3 4">DSM 100723</strain>
    </source>
</reference>
<organism evidence="3 4">
    <name type="scientific">Microlunatus kandeliicorticis</name>
    <dbReference type="NCBI Taxonomy" id="1759536"/>
    <lineage>
        <taxon>Bacteria</taxon>
        <taxon>Bacillati</taxon>
        <taxon>Actinomycetota</taxon>
        <taxon>Actinomycetes</taxon>
        <taxon>Propionibacteriales</taxon>
        <taxon>Propionibacteriaceae</taxon>
        <taxon>Microlunatus</taxon>
    </lineage>
</organism>